<protein>
    <submittedName>
        <fullName evidence="2">Glycosyltransferase</fullName>
    </submittedName>
</protein>
<dbReference type="CDD" id="cd06433">
    <property type="entry name" value="GT_2_WfgS_like"/>
    <property type="match status" value="1"/>
</dbReference>
<dbReference type="OrthoDB" id="9788101at2"/>
<evidence type="ECO:0000313" key="3">
    <source>
        <dbReference type="Proteomes" id="UP000286075"/>
    </source>
</evidence>
<dbReference type="SUPFAM" id="SSF53448">
    <property type="entry name" value="Nucleotide-diphospho-sugar transferases"/>
    <property type="match status" value="1"/>
</dbReference>
<sequence>MKEVTLSIITVNFNNNFGLQKTIRSIQSQSYSDYEHIIIDANSTDGSKETIIKYSQETSHLKYWVSEPDKGIYDGMNKGLKHAKGKYIYFLNSGDFLFDTNVLASISFDDTEYICGNMRIIYSDTEYEDIVPPEKIDGLFLLKSFLPHPASFIHHSLFMNQEYRRDYKIISDWIHMVDNLVLKGCSYKHVNILISKFDSTGLSSTNGSIGLYERNKWIKENIPPRIYASLMELDDLKSSILGSIIPIVNKKKHRTQKRIKKIVLLLARIFK</sequence>
<feature type="domain" description="Glycosyltransferase 2-like" evidence="1">
    <location>
        <begin position="7"/>
        <end position="157"/>
    </location>
</feature>
<dbReference type="PANTHER" id="PTHR22916">
    <property type="entry name" value="GLYCOSYLTRANSFERASE"/>
    <property type="match status" value="1"/>
</dbReference>
<accession>A0A413HAC5</accession>
<dbReference type="InterPro" id="IPR029044">
    <property type="entry name" value="Nucleotide-diphossugar_trans"/>
</dbReference>
<dbReference type="EMBL" id="QSCF01000003">
    <property type="protein sequence ID" value="RGX80563.1"/>
    <property type="molecule type" value="Genomic_DNA"/>
</dbReference>
<evidence type="ECO:0000259" key="1">
    <source>
        <dbReference type="Pfam" id="PF00535"/>
    </source>
</evidence>
<dbReference type="Pfam" id="PF00535">
    <property type="entry name" value="Glycos_transf_2"/>
    <property type="match status" value="1"/>
</dbReference>
<name>A0A413HAC5_9BACE</name>
<dbReference type="RefSeq" id="WP_117986578.1">
    <property type="nucleotide sequence ID" value="NZ_CABMFG010000003.1"/>
</dbReference>
<keyword evidence="2" id="KW-0808">Transferase</keyword>
<organism evidence="2 3">
    <name type="scientific">Bacteroides stercorirosoris</name>
    <dbReference type="NCBI Taxonomy" id="871324"/>
    <lineage>
        <taxon>Bacteria</taxon>
        <taxon>Pseudomonadati</taxon>
        <taxon>Bacteroidota</taxon>
        <taxon>Bacteroidia</taxon>
        <taxon>Bacteroidales</taxon>
        <taxon>Bacteroidaceae</taxon>
        <taxon>Bacteroides</taxon>
    </lineage>
</organism>
<dbReference type="Gene3D" id="3.90.550.10">
    <property type="entry name" value="Spore Coat Polysaccharide Biosynthesis Protein SpsA, Chain A"/>
    <property type="match status" value="1"/>
</dbReference>
<gene>
    <name evidence="2" type="ORF">DXA68_03055</name>
</gene>
<dbReference type="PANTHER" id="PTHR22916:SF67">
    <property type="entry name" value="COLANIC ACID BIOSYNTHESIS GLYCOSYL TRANSFERASE WCAE-RELATED"/>
    <property type="match status" value="1"/>
</dbReference>
<evidence type="ECO:0000313" key="2">
    <source>
        <dbReference type="EMBL" id="RGX80563.1"/>
    </source>
</evidence>
<proteinExistence type="predicted"/>
<comment type="caution">
    <text evidence="2">The sequence shown here is derived from an EMBL/GenBank/DDBJ whole genome shotgun (WGS) entry which is preliminary data.</text>
</comment>
<dbReference type="GO" id="GO:0016758">
    <property type="term" value="F:hexosyltransferase activity"/>
    <property type="evidence" value="ECO:0007669"/>
    <property type="project" value="UniProtKB-ARBA"/>
</dbReference>
<reference evidence="2 3" key="1">
    <citation type="submission" date="2018-08" db="EMBL/GenBank/DDBJ databases">
        <title>A genome reference for cultivated species of the human gut microbiota.</title>
        <authorList>
            <person name="Zou Y."/>
            <person name="Xue W."/>
            <person name="Luo G."/>
        </authorList>
    </citation>
    <scope>NUCLEOTIDE SEQUENCE [LARGE SCALE GENOMIC DNA]</scope>
    <source>
        <strain evidence="2 3">OF03-9BH</strain>
    </source>
</reference>
<dbReference type="Proteomes" id="UP000286075">
    <property type="component" value="Unassembled WGS sequence"/>
</dbReference>
<dbReference type="AlphaFoldDB" id="A0A413HAC5"/>
<dbReference type="InterPro" id="IPR001173">
    <property type="entry name" value="Glyco_trans_2-like"/>
</dbReference>